<evidence type="ECO:0000313" key="2">
    <source>
        <dbReference type="EMBL" id="RHN45805.1"/>
    </source>
</evidence>
<protein>
    <submittedName>
        <fullName evidence="2">Putative F-box domain-containing protein</fullName>
    </submittedName>
</protein>
<dbReference type="InterPro" id="IPR001810">
    <property type="entry name" value="F-box_dom"/>
</dbReference>
<dbReference type="Pfam" id="PF00646">
    <property type="entry name" value="F-box"/>
    <property type="match status" value="1"/>
</dbReference>
<evidence type="ECO:0000259" key="1">
    <source>
        <dbReference type="PROSITE" id="PS50181"/>
    </source>
</evidence>
<feature type="domain" description="F-box" evidence="1">
    <location>
        <begin position="15"/>
        <end position="61"/>
    </location>
</feature>
<dbReference type="SMART" id="SM00256">
    <property type="entry name" value="FBOX"/>
    <property type="match status" value="1"/>
</dbReference>
<dbReference type="InterPro" id="IPR052361">
    <property type="entry name" value="F-box_domain"/>
</dbReference>
<dbReference type="InterPro" id="IPR036047">
    <property type="entry name" value="F-box-like_dom_sf"/>
</dbReference>
<dbReference type="Gramene" id="rna40213">
    <property type="protein sequence ID" value="RHN45805.1"/>
    <property type="gene ID" value="gene40213"/>
</dbReference>
<dbReference type="CDD" id="cd22157">
    <property type="entry name" value="F-box_AtFBW1-like"/>
    <property type="match status" value="1"/>
</dbReference>
<evidence type="ECO:0000313" key="3">
    <source>
        <dbReference type="Proteomes" id="UP000265566"/>
    </source>
</evidence>
<dbReference type="PANTHER" id="PTHR31790:SF81">
    <property type="entry name" value="PROTEIN, PUTATIVE-RELATED"/>
    <property type="match status" value="1"/>
</dbReference>
<dbReference type="Proteomes" id="UP000265566">
    <property type="component" value="Chromosome 7"/>
</dbReference>
<reference evidence="3" key="1">
    <citation type="journal article" date="2018" name="Nat. Plants">
        <title>Whole-genome landscape of Medicago truncatula symbiotic genes.</title>
        <authorList>
            <person name="Pecrix Y."/>
            <person name="Staton S.E."/>
            <person name="Sallet E."/>
            <person name="Lelandais-Briere C."/>
            <person name="Moreau S."/>
            <person name="Carrere S."/>
            <person name="Blein T."/>
            <person name="Jardinaud M.F."/>
            <person name="Latrasse D."/>
            <person name="Zouine M."/>
            <person name="Zahm M."/>
            <person name="Kreplak J."/>
            <person name="Mayjonade B."/>
            <person name="Satge C."/>
            <person name="Perez M."/>
            <person name="Cauet S."/>
            <person name="Marande W."/>
            <person name="Chantry-Darmon C."/>
            <person name="Lopez-Roques C."/>
            <person name="Bouchez O."/>
            <person name="Berard A."/>
            <person name="Debelle F."/>
            <person name="Munos S."/>
            <person name="Bendahmane A."/>
            <person name="Berges H."/>
            <person name="Niebel A."/>
            <person name="Buitink J."/>
            <person name="Frugier F."/>
            <person name="Benhamed M."/>
            <person name="Crespi M."/>
            <person name="Gouzy J."/>
            <person name="Gamas P."/>
        </authorList>
    </citation>
    <scope>NUCLEOTIDE SEQUENCE [LARGE SCALE GENOMIC DNA]</scope>
    <source>
        <strain evidence="3">cv. Jemalong A17</strain>
    </source>
</reference>
<dbReference type="Pfam" id="PF08268">
    <property type="entry name" value="FBA_3"/>
    <property type="match status" value="1"/>
</dbReference>
<dbReference type="PANTHER" id="PTHR31790">
    <property type="entry name" value="OS02G0783600 PROTEIN"/>
    <property type="match status" value="1"/>
</dbReference>
<dbReference type="PROSITE" id="PS50181">
    <property type="entry name" value="FBOX"/>
    <property type="match status" value="1"/>
</dbReference>
<dbReference type="InterPro" id="IPR017451">
    <property type="entry name" value="F-box-assoc_interact_dom"/>
</dbReference>
<dbReference type="EMBL" id="PSQE01000007">
    <property type="protein sequence ID" value="RHN45805.1"/>
    <property type="molecule type" value="Genomic_DNA"/>
</dbReference>
<dbReference type="NCBIfam" id="TIGR01640">
    <property type="entry name" value="F_box_assoc_1"/>
    <property type="match status" value="1"/>
</dbReference>
<proteinExistence type="predicted"/>
<dbReference type="InterPro" id="IPR013187">
    <property type="entry name" value="F-box-assoc_dom_typ3"/>
</dbReference>
<organism evidence="2 3">
    <name type="scientific">Medicago truncatula</name>
    <name type="common">Barrel medic</name>
    <name type="synonym">Medicago tribuloides</name>
    <dbReference type="NCBI Taxonomy" id="3880"/>
    <lineage>
        <taxon>Eukaryota</taxon>
        <taxon>Viridiplantae</taxon>
        <taxon>Streptophyta</taxon>
        <taxon>Embryophyta</taxon>
        <taxon>Tracheophyta</taxon>
        <taxon>Spermatophyta</taxon>
        <taxon>Magnoliopsida</taxon>
        <taxon>eudicotyledons</taxon>
        <taxon>Gunneridae</taxon>
        <taxon>Pentapetalae</taxon>
        <taxon>rosids</taxon>
        <taxon>fabids</taxon>
        <taxon>Fabales</taxon>
        <taxon>Fabaceae</taxon>
        <taxon>Papilionoideae</taxon>
        <taxon>50 kb inversion clade</taxon>
        <taxon>NPAAA clade</taxon>
        <taxon>Hologalegina</taxon>
        <taxon>IRL clade</taxon>
        <taxon>Trifolieae</taxon>
        <taxon>Medicago</taxon>
    </lineage>
</organism>
<sequence>MMDSPPPKSLHSNSCSPTSVLFDELITEILSWLPVKTLMQFKCVCKSWTTLISHDPSFTKLHLYRSRRNTHLALFSDQLISDIRVQIIPVSRLLENMLRNIAIPNDPYYSISNTDCFFVVGSCNGLLFLQGNSLPIEPHNVWLRFWNPATKTLSEKIGYSTKFFKLTFGYDISNDTYKVVSYNANEVKVFSLSDNVWRDIPSLPIVPHQSMRDGVYVSGSINWLAIQNITKYKWNDIRIEQFVIISLDLGTETYQQFLPPRGFVEVPPAEPSVTVLMDCLCFSHNLKRTHFVLWQMMEFGVEESWTPFLKISFQDLHIDYNDQLFVLPLCVSKISDTIIMVSNQDPYDNQHLFVYNWRDKRVEHIKSVNNRIWWFFARNYVESLVSTS</sequence>
<dbReference type="SUPFAM" id="SSF81383">
    <property type="entry name" value="F-box domain"/>
    <property type="match status" value="1"/>
</dbReference>
<dbReference type="Gene3D" id="1.20.1280.50">
    <property type="match status" value="1"/>
</dbReference>
<name>A0A396H3U3_MEDTR</name>
<accession>A0A396H3U3</accession>
<comment type="caution">
    <text evidence="2">The sequence shown here is derived from an EMBL/GenBank/DDBJ whole genome shotgun (WGS) entry which is preliminary data.</text>
</comment>
<dbReference type="AlphaFoldDB" id="A0A396H3U3"/>
<gene>
    <name evidence="2" type="ORF">MtrunA17_Chr7g0235411</name>
</gene>